<dbReference type="Proteomes" id="UP000663823">
    <property type="component" value="Unassembled WGS sequence"/>
</dbReference>
<protein>
    <submittedName>
        <fullName evidence="1">Uncharacterized protein</fullName>
    </submittedName>
</protein>
<evidence type="ECO:0000313" key="2">
    <source>
        <dbReference type="Proteomes" id="UP000663823"/>
    </source>
</evidence>
<evidence type="ECO:0000313" key="1">
    <source>
        <dbReference type="EMBL" id="CAF4308415.1"/>
    </source>
</evidence>
<feature type="non-terminal residue" evidence="1">
    <location>
        <position position="1"/>
    </location>
</feature>
<dbReference type="AlphaFoldDB" id="A0A820IGF7"/>
<accession>A0A820IGF7</accession>
<proteinExistence type="predicted"/>
<comment type="caution">
    <text evidence="1">The sequence shown here is derived from an EMBL/GenBank/DDBJ whole genome shotgun (WGS) entry which is preliminary data.</text>
</comment>
<reference evidence="1" key="1">
    <citation type="submission" date="2021-02" db="EMBL/GenBank/DDBJ databases">
        <authorList>
            <person name="Nowell W R."/>
        </authorList>
    </citation>
    <scope>NUCLEOTIDE SEQUENCE</scope>
</reference>
<name>A0A820IGF7_9BILA</name>
<organism evidence="1 2">
    <name type="scientific">Rotaria sordida</name>
    <dbReference type="NCBI Taxonomy" id="392033"/>
    <lineage>
        <taxon>Eukaryota</taxon>
        <taxon>Metazoa</taxon>
        <taxon>Spiralia</taxon>
        <taxon>Gnathifera</taxon>
        <taxon>Rotifera</taxon>
        <taxon>Eurotatoria</taxon>
        <taxon>Bdelloidea</taxon>
        <taxon>Philodinida</taxon>
        <taxon>Philodinidae</taxon>
        <taxon>Rotaria</taxon>
    </lineage>
</organism>
<sequence length="71" mass="7878">MYSIIIHHKTLVTPGEQPLILVAQPSAYAKRANNEANMIQALRAGKRKSVKKILYMSTASAKYVLPLDDPL</sequence>
<gene>
    <name evidence="1" type="ORF">OTI717_LOCUS42271</name>
</gene>
<dbReference type="EMBL" id="CAJOAX010049444">
    <property type="protein sequence ID" value="CAF4308415.1"/>
    <property type="molecule type" value="Genomic_DNA"/>
</dbReference>